<proteinExistence type="predicted"/>
<feature type="chain" id="PRO_5002434491" evidence="2">
    <location>
        <begin position="19"/>
        <end position="132"/>
    </location>
</feature>
<accession>A0A0E9WS41</accession>
<keyword evidence="2" id="KW-0732">Signal</keyword>
<reference evidence="3" key="2">
    <citation type="journal article" date="2015" name="Fish Shellfish Immunol.">
        <title>Early steps in the European eel (Anguilla anguilla)-Vibrio vulnificus interaction in the gills: Role of the RtxA13 toxin.</title>
        <authorList>
            <person name="Callol A."/>
            <person name="Pajuelo D."/>
            <person name="Ebbesson L."/>
            <person name="Teles M."/>
            <person name="MacKenzie S."/>
            <person name="Amaro C."/>
        </authorList>
    </citation>
    <scope>NUCLEOTIDE SEQUENCE</scope>
</reference>
<dbReference type="AlphaFoldDB" id="A0A0E9WS41"/>
<feature type="region of interest" description="Disordered" evidence="1">
    <location>
        <begin position="54"/>
        <end position="78"/>
    </location>
</feature>
<feature type="region of interest" description="Disordered" evidence="1">
    <location>
        <begin position="98"/>
        <end position="132"/>
    </location>
</feature>
<protein>
    <submittedName>
        <fullName evidence="3">Uncharacterized protein</fullName>
    </submittedName>
</protein>
<evidence type="ECO:0000256" key="1">
    <source>
        <dbReference type="SAM" id="MobiDB-lite"/>
    </source>
</evidence>
<organism evidence="3">
    <name type="scientific">Anguilla anguilla</name>
    <name type="common">European freshwater eel</name>
    <name type="synonym">Muraena anguilla</name>
    <dbReference type="NCBI Taxonomy" id="7936"/>
    <lineage>
        <taxon>Eukaryota</taxon>
        <taxon>Metazoa</taxon>
        <taxon>Chordata</taxon>
        <taxon>Craniata</taxon>
        <taxon>Vertebrata</taxon>
        <taxon>Euteleostomi</taxon>
        <taxon>Actinopterygii</taxon>
        <taxon>Neopterygii</taxon>
        <taxon>Teleostei</taxon>
        <taxon>Anguilliformes</taxon>
        <taxon>Anguillidae</taxon>
        <taxon>Anguilla</taxon>
    </lineage>
</organism>
<name>A0A0E9WS41_ANGAN</name>
<feature type="compositionally biased region" description="Basic and acidic residues" evidence="1">
    <location>
        <begin position="59"/>
        <end position="70"/>
    </location>
</feature>
<sequence length="132" mass="14734">MSCSSTAGLCTRWGRCCAVQWGCRCLWAFPAFWSQIQLVRFSCRLRRVGTRPGLSTNEVNDHEMEHRVGEQEVGEGSLRGDGQEVTFVLRVYLDPQAHSKDKGSDTRYKAGEKAVEGEGADKQAVKELQRPG</sequence>
<reference evidence="3" key="1">
    <citation type="submission" date="2014-11" db="EMBL/GenBank/DDBJ databases">
        <authorList>
            <person name="Amaro Gonzalez C."/>
        </authorList>
    </citation>
    <scope>NUCLEOTIDE SEQUENCE</scope>
</reference>
<evidence type="ECO:0000313" key="3">
    <source>
        <dbReference type="EMBL" id="JAH92268.1"/>
    </source>
</evidence>
<feature type="signal peptide" evidence="2">
    <location>
        <begin position="1"/>
        <end position="18"/>
    </location>
</feature>
<dbReference type="EMBL" id="GBXM01016309">
    <property type="protein sequence ID" value="JAH92268.1"/>
    <property type="molecule type" value="Transcribed_RNA"/>
</dbReference>
<evidence type="ECO:0000256" key="2">
    <source>
        <dbReference type="SAM" id="SignalP"/>
    </source>
</evidence>